<accession>A0A0S2FBJ2</accession>
<dbReference type="RefSeq" id="WP_057918125.1">
    <property type="nucleotide sequence ID" value="NZ_CP011129.1"/>
</dbReference>
<dbReference type="KEGG" id="lab:LA76x_2816"/>
<organism evidence="1 2">
    <name type="scientific">Lysobacter antibioticus</name>
    <dbReference type="NCBI Taxonomy" id="84531"/>
    <lineage>
        <taxon>Bacteria</taxon>
        <taxon>Pseudomonadati</taxon>
        <taxon>Pseudomonadota</taxon>
        <taxon>Gammaproteobacteria</taxon>
        <taxon>Lysobacterales</taxon>
        <taxon>Lysobacteraceae</taxon>
        <taxon>Lysobacter</taxon>
    </lineage>
</organism>
<evidence type="ECO:0000313" key="2">
    <source>
        <dbReference type="Proteomes" id="UP000060787"/>
    </source>
</evidence>
<dbReference type="AlphaFoldDB" id="A0A0S2FBJ2"/>
<dbReference type="STRING" id="84531.LA76x_2816"/>
<protein>
    <submittedName>
        <fullName evidence="1">Uncharacterized protein</fullName>
    </submittedName>
</protein>
<reference evidence="1 2" key="1">
    <citation type="journal article" date="2015" name="BMC Genomics">
        <title>Comparative genomics and metabolic profiling of the genus Lysobacter.</title>
        <authorList>
            <person name="de Bruijn I."/>
            <person name="Cheng X."/>
            <person name="de Jager V."/>
            <person name="Exposito R.G."/>
            <person name="Watrous J."/>
            <person name="Patel N."/>
            <person name="Postma J."/>
            <person name="Dorrestein P.C."/>
            <person name="Kobayashi D."/>
            <person name="Raaijmakers J.M."/>
        </authorList>
    </citation>
    <scope>NUCLEOTIDE SEQUENCE [LARGE SCALE GENOMIC DNA]</scope>
    <source>
        <strain evidence="1 2">76</strain>
    </source>
</reference>
<dbReference type="EMBL" id="CP011129">
    <property type="protein sequence ID" value="ALN80946.1"/>
    <property type="molecule type" value="Genomic_DNA"/>
</dbReference>
<dbReference type="Proteomes" id="UP000060787">
    <property type="component" value="Chromosome"/>
</dbReference>
<name>A0A0S2FBJ2_LYSAN</name>
<dbReference type="PATRIC" id="fig|84531.7.peg.1782"/>
<dbReference type="OrthoDB" id="5197894at2"/>
<evidence type="ECO:0000313" key="1">
    <source>
        <dbReference type="EMBL" id="ALN80946.1"/>
    </source>
</evidence>
<keyword evidence="2" id="KW-1185">Reference proteome</keyword>
<dbReference type="KEGG" id="laq:GLA29479_1810"/>
<sequence>MSVSVHIERVVVHGASIGDAQRGEFVRTLTDELARMIGDRRLADARSGASLARLTAPAIRTDAGTARLARAVAGSVATALGREIRR</sequence>
<proteinExistence type="predicted"/>
<gene>
    <name evidence="1" type="ORF">LA76x_2816</name>
</gene>